<dbReference type="EMBL" id="MCOG01000027">
    <property type="protein sequence ID" value="ORY74882.1"/>
    <property type="molecule type" value="Genomic_DNA"/>
</dbReference>
<feature type="compositionally biased region" description="Polar residues" evidence="3">
    <location>
        <begin position="968"/>
        <end position="985"/>
    </location>
</feature>
<keyword evidence="2" id="KW-0539">Nucleus</keyword>
<evidence type="ECO:0000256" key="2">
    <source>
        <dbReference type="ARBA" id="ARBA00023242"/>
    </source>
</evidence>
<dbReference type="InterPro" id="IPR052620">
    <property type="entry name" value="ELYS/MEL-28_NucAsmblyFactor"/>
</dbReference>
<protein>
    <recommendedName>
        <fullName evidence="4">ELYS-like domain-containing protein</fullName>
    </recommendedName>
</protein>
<feature type="domain" description="ELYS-like" evidence="4">
    <location>
        <begin position="417"/>
        <end position="625"/>
    </location>
</feature>
<evidence type="ECO:0000256" key="1">
    <source>
        <dbReference type="ARBA" id="ARBA00004123"/>
    </source>
</evidence>
<proteinExistence type="predicted"/>
<name>A0A1Y2ETJ9_9FUNG</name>
<sequence>MIEADVNEFRTLKHIFDPKCEHGGGFNRSNDAEWCYRWDSTFIEVRNLRSSEVTAFLPVEALIDHNQNKTYTQVISVESGNRNFLVICVEDSNENSELYIFDPLIKITAKIGHSFKAKITNIKVSDSFDINNEEDNNFIYHFVIMSTSNNEIISDLIKLPRRLRNNSIILNKNTWSFYKIKKNYGKISALETCVEENQPVLFVGFDKGRVISYYLDSDELLNTSLEINKEYSISDEQSFICSIIYKNNKLYVVNGSYTEYDYSRSISVTMLNLTNEDTQTIDFPETPGKIEVASLSPDELFLYFVYIHKAKTTLKIISIEIMREISEIDITQTYFTPATTAVSLRVLGLNVYSNGICCDILYLTKYVGYTDDDCIQNSNLRIPRAQLPEELKSAPSLYTDEQRKSIKTVRKKMSDSKLFIDLLLETMEIDTKYPFETYYDLKDVQNQLFKDDIYNIIGHCIIYYILKDLNCDYDEYAKQWSILPHYLIAINGYWALDHQNIKEAFNYLWNPLIEIDWPEKIIQLLYDQKYYNEACRFIQITKTSITSDVGIELQMKLYLKTSIFDAFLFQRKYNYYESHDGSNLFTLFLNYCFEEEIPNSSLINTIRKFPYNKSEETQLIQYMRKSNKKLCKDFLLMYYIYHGKYIEAIRFHEENKRLGMLVTDIHQEEREALIQNLRLLLPKVQRTMLDIENEEKGSIHNLSFSTIFKQINESPDENEMNIDGDNTKSVESRSNSLSTTDENPIPLSASEIIHNSNQYDQKILLKALKSQMLSNDIIDQQDILVNKEPTIPFSLPPSIPDKNNISYEFSDSDDESLASSEVIHSIYTNSILNNLSPFSIKQNKEIKETNKPAPLISKQANENTRSAKMYYNALKKVINDDDEEDDDDDDSINYYNNKLDKPMEIRKIDEYDIRAKKYYSSSETLKANNKSSVPSVSFYSTNDAGAVATSSGGGMVTSSIITEDHKSTTTIGGTSQLQPSPLSLTEHSEREGQTSYYTTPLTQKSSRKTLKILSN</sequence>
<accession>A0A1Y2ETJ9</accession>
<dbReference type="STRING" id="1754190.A0A1Y2ETJ9"/>
<evidence type="ECO:0000259" key="4">
    <source>
        <dbReference type="Pfam" id="PF13934"/>
    </source>
</evidence>
<dbReference type="Proteomes" id="UP000193920">
    <property type="component" value="Unassembled WGS sequence"/>
</dbReference>
<comment type="caution">
    <text evidence="5">The sequence shown here is derived from an EMBL/GenBank/DDBJ whole genome shotgun (WGS) entry which is preliminary data.</text>
</comment>
<feature type="compositionally biased region" description="Polar residues" evidence="3">
    <location>
        <begin position="732"/>
        <end position="742"/>
    </location>
</feature>
<dbReference type="InterPro" id="IPR025151">
    <property type="entry name" value="ELYS_dom"/>
</dbReference>
<dbReference type="GO" id="GO:0005634">
    <property type="term" value="C:nucleus"/>
    <property type="evidence" value="ECO:0007669"/>
    <property type="project" value="UniProtKB-SubCell"/>
</dbReference>
<dbReference type="PANTHER" id="PTHR21583:SF8">
    <property type="entry name" value="PROTEIN ELYS"/>
    <property type="match status" value="1"/>
</dbReference>
<dbReference type="AlphaFoldDB" id="A0A1Y2ETJ9"/>
<evidence type="ECO:0000256" key="3">
    <source>
        <dbReference type="SAM" id="MobiDB-lite"/>
    </source>
</evidence>
<comment type="subcellular location">
    <subcellularLocation>
        <location evidence="1">Nucleus</location>
    </subcellularLocation>
</comment>
<keyword evidence="6" id="KW-1185">Reference proteome</keyword>
<feature type="compositionally biased region" description="Polar residues" evidence="3">
    <location>
        <begin position="993"/>
        <end position="1003"/>
    </location>
</feature>
<feature type="region of interest" description="Disordered" evidence="3">
    <location>
        <begin position="715"/>
        <end position="743"/>
    </location>
</feature>
<dbReference type="PANTHER" id="PTHR21583">
    <property type="entry name" value="ELYS PROTEIN"/>
    <property type="match status" value="1"/>
</dbReference>
<reference evidence="5 6" key="1">
    <citation type="submission" date="2016-08" db="EMBL/GenBank/DDBJ databases">
        <title>A Parts List for Fungal Cellulosomes Revealed by Comparative Genomics.</title>
        <authorList>
            <consortium name="DOE Joint Genome Institute"/>
            <person name="Haitjema C.H."/>
            <person name="Gilmore S.P."/>
            <person name="Henske J.K."/>
            <person name="Solomon K.V."/>
            <person name="De Groot R."/>
            <person name="Kuo A."/>
            <person name="Mondo S.J."/>
            <person name="Salamov A.A."/>
            <person name="Labutti K."/>
            <person name="Zhao Z."/>
            <person name="Chiniquy J."/>
            <person name="Barry K."/>
            <person name="Brewer H.M."/>
            <person name="Purvine S.O."/>
            <person name="Wright A.T."/>
            <person name="Boxma B."/>
            <person name="Van Alen T."/>
            <person name="Hackstein J.H."/>
            <person name="Baker S.E."/>
            <person name="Grigoriev I.V."/>
            <person name="O'Malley M.A."/>
        </authorList>
    </citation>
    <scope>NUCLEOTIDE SEQUENCE [LARGE SCALE GENOMIC DNA]</scope>
    <source>
        <strain evidence="5 6">G1</strain>
    </source>
</reference>
<dbReference type="OrthoDB" id="2128723at2759"/>
<feature type="region of interest" description="Disordered" evidence="3">
    <location>
        <begin position="967"/>
        <end position="1003"/>
    </location>
</feature>
<evidence type="ECO:0000313" key="5">
    <source>
        <dbReference type="EMBL" id="ORY74882.1"/>
    </source>
</evidence>
<evidence type="ECO:0000313" key="6">
    <source>
        <dbReference type="Proteomes" id="UP000193920"/>
    </source>
</evidence>
<dbReference type="Pfam" id="PF13934">
    <property type="entry name" value="ELYS"/>
    <property type="match status" value="1"/>
</dbReference>
<gene>
    <name evidence="5" type="ORF">LY90DRAFT_666015</name>
</gene>
<organism evidence="5 6">
    <name type="scientific">Neocallimastix californiae</name>
    <dbReference type="NCBI Taxonomy" id="1754190"/>
    <lineage>
        <taxon>Eukaryota</taxon>
        <taxon>Fungi</taxon>
        <taxon>Fungi incertae sedis</taxon>
        <taxon>Chytridiomycota</taxon>
        <taxon>Chytridiomycota incertae sedis</taxon>
        <taxon>Neocallimastigomycetes</taxon>
        <taxon>Neocallimastigales</taxon>
        <taxon>Neocallimastigaceae</taxon>
        <taxon>Neocallimastix</taxon>
    </lineage>
</organism>